<name>A0A444PUA3_9MICO</name>
<dbReference type="AlphaFoldDB" id="A0A444PUA3"/>
<dbReference type="InterPro" id="IPR022492">
    <property type="entry name" value="Phosphomutase_MSMEG4193_put"/>
</dbReference>
<accession>A0A444PUA3</accession>
<proteinExistence type="predicted"/>
<dbReference type="PANTHER" id="PTHR48100">
    <property type="entry name" value="BROAD-SPECIFICITY PHOSPHATASE YOR283W-RELATED"/>
    <property type="match status" value="1"/>
</dbReference>
<feature type="region of interest" description="Disordered" evidence="1">
    <location>
        <begin position="201"/>
        <end position="233"/>
    </location>
</feature>
<dbReference type="NCBIfam" id="TIGR03848">
    <property type="entry name" value="MSMEG_4193"/>
    <property type="match status" value="1"/>
</dbReference>
<dbReference type="RefSeq" id="WP_128494172.1">
    <property type="nucleotide sequence ID" value="NZ_RZNB01000002.1"/>
</dbReference>
<reference evidence="2 3" key="1">
    <citation type="submission" date="2018-12" db="EMBL/GenBank/DDBJ databases">
        <authorList>
            <person name="Li F."/>
        </authorList>
    </citation>
    <scope>NUCLEOTIDE SEQUENCE [LARGE SCALE GENOMIC DNA]</scope>
    <source>
        <strain evidence="2 3">11W25H-1</strain>
    </source>
</reference>
<keyword evidence="3" id="KW-1185">Reference proteome</keyword>
<comment type="caution">
    <text evidence="2">The sequence shown here is derived from an EMBL/GenBank/DDBJ whole genome shotgun (WGS) entry which is preliminary data.</text>
</comment>
<dbReference type="GO" id="GO:0016791">
    <property type="term" value="F:phosphatase activity"/>
    <property type="evidence" value="ECO:0007669"/>
    <property type="project" value="TreeGrafter"/>
</dbReference>
<evidence type="ECO:0000313" key="3">
    <source>
        <dbReference type="Proteomes" id="UP000288547"/>
    </source>
</evidence>
<dbReference type="InterPro" id="IPR013078">
    <property type="entry name" value="His_Pase_superF_clade-1"/>
</dbReference>
<dbReference type="EMBL" id="RZNB01000002">
    <property type="protein sequence ID" value="RWZ51456.1"/>
    <property type="molecule type" value="Genomic_DNA"/>
</dbReference>
<evidence type="ECO:0000313" key="2">
    <source>
        <dbReference type="EMBL" id="RWZ51456.1"/>
    </source>
</evidence>
<dbReference type="PANTHER" id="PTHR48100:SF2">
    <property type="entry name" value="CONSERVED PROTEIN"/>
    <property type="match status" value="1"/>
</dbReference>
<dbReference type="InterPro" id="IPR029033">
    <property type="entry name" value="His_PPase_superfam"/>
</dbReference>
<protein>
    <submittedName>
        <fullName evidence="2">MSMEG_4193 family putative phosphomutase</fullName>
    </submittedName>
</protein>
<organism evidence="2 3">
    <name type="scientific">Labedella phragmitis</name>
    <dbReference type="NCBI Taxonomy" id="2498849"/>
    <lineage>
        <taxon>Bacteria</taxon>
        <taxon>Bacillati</taxon>
        <taxon>Actinomycetota</taxon>
        <taxon>Actinomycetes</taxon>
        <taxon>Micrococcales</taxon>
        <taxon>Microbacteriaceae</taxon>
        <taxon>Labedella</taxon>
    </lineage>
</organism>
<dbReference type="Gene3D" id="3.40.50.1240">
    <property type="entry name" value="Phosphoglycerate mutase-like"/>
    <property type="match status" value="1"/>
</dbReference>
<dbReference type="Proteomes" id="UP000288547">
    <property type="component" value="Unassembled WGS sequence"/>
</dbReference>
<sequence>MATVILVRHGRTTANASGVLAGRMDGVLLDDVGREQAARTADRLAVVPLVGVVSSPLERCRETAGYIIERQEAAPATPVEEGITECDYGEWQGRTLTDLGGEKLWSMVQSQPSAAVFPGGESMLAMQSRSVSAVRRLDVAFEAEHGPGAVWVAVSHGDIIKSILADAYGMHLDLFQRISVGPASVSIVRYGPDRPDVIATNTDSGDLSWLRSQPAAGDAPVGGGAGPGTAERS</sequence>
<dbReference type="Pfam" id="PF00300">
    <property type="entry name" value="His_Phos_1"/>
    <property type="match status" value="1"/>
</dbReference>
<dbReference type="SMART" id="SM00855">
    <property type="entry name" value="PGAM"/>
    <property type="match status" value="1"/>
</dbReference>
<gene>
    <name evidence="2" type="ORF">ELQ90_04890</name>
</gene>
<dbReference type="CDD" id="cd07067">
    <property type="entry name" value="HP_PGM_like"/>
    <property type="match status" value="1"/>
</dbReference>
<dbReference type="SUPFAM" id="SSF53254">
    <property type="entry name" value="Phosphoglycerate mutase-like"/>
    <property type="match status" value="1"/>
</dbReference>
<dbReference type="OrthoDB" id="4120859at2"/>
<dbReference type="GO" id="GO:0005737">
    <property type="term" value="C:cytoplasm"/>
    <property type="evidence" value="ECO:0007669"/>
    <property type="project" value="TreeGrafter"/>
</dbReference>
<evidence type="ECO:0000256" key="1">
    <source>
        <dbReference type="SAM" id="MobiDB-lite"/>
    </source>
</evidence>
<dbReference type="InterPro" id="IPR050275">
    <property type="entry name" value="PGM_Phosphatase"/>
</dbReference>